<evidence type="ECO:0000313" key="2">
    <source>
        <dbReference type="Proteomes" id="UP001206925"/>
    </source>
</evidence>
<dbReference type="PANTHER" id="PTHR31267">
    <property type="entry name" value="DENTIN SIALOPHOSPHOPROTEIN-LIKE PROTEIN"/>
    <property type="match status" value="1"/>
</dbReference>
<evidence type="ECO:0000313" key="1">
    <source>
        <dbReference type="EMBL" id="KAI7729626.1"/>
    </source>
</evidence>
<sequence length="421" mass="47565">MAQFGLMNNGIRVRDPSQMFMFGGSTNWAHESAGLLTKNKSQQAGIFSKPLLGNQSTIFVDQKLCKKEDENQTAVAASSSGENKPCFSLTWVGQTQRPPVNYIDPFGIGKQTVKKEDGHFKKPSQCNKFVNNQVSNQNNMISHLVPVKKEDGQQWSTMPTNTWLYSPMQQNKQNFVVTGSSELPSTSYAANSRIRKHSDTRSLKSKKRKLSTFERVPSRKEVTKGSSRLHDISAAELEWAHSVDRLPEKLNELADEIEDSRRITDPKRRLILTTQLMQMLFQPPPANVLAEDAITHCDVVTYYASKLALDGERSLRSQTSKSCGDQDLIKVIEGFIDRTKRLQDNILRLEKSGASILEVMMNSRELVKCSINNRFAKFHSRKRKVIGDTSSSATRKRRPQRYVKAIPMPEMVPEGQNCLIL</sequence>
<reference evidence="1" key="1">
    <citation type="submission" date="2022-06" db="EMBL/GenBank/DDBJ databases">
        <title>Uncovering the hologenomic basis of an extraordinary plant invasion.</title>
        <authorList>
            <person name="Bieker V.C."/>
            <person name="Martin M.D."/>
            <person name="Gilbert T."/>
            <person name="Hodgins K."/>
            <person name="Battlay P."/>
            <person name="Petersen B."/>
            <person name="Wilson J."/>
        </authorList>
    </citation>
    <scope>NUCLEOTIDE SEQUENCE</scope>
    <source>
        <strain evidence="1">AA19_3_7</strain>
        <tissue evidence="1">Leaf</tissue>
    </source>
</reference>
<dbReference type="Proteomes" id="UP001206925">
    <property type="component" value="Unassembled WGS sequence"/>
</dbReference>
<name>A0AAD5G6T0_AMBAR</name>
<gene>
    <name evidence="1" type="ORF">M8C21_003920</name>
</gene>
<dbReference type="PANTHER" id="PTHR31267:SF5">
    <property type="match status" value="1"/>
</dbReference>
<comment type="caution">
    <text evidence="1">The sequence shown here is derived from an EMBL/GenBank/DDBJ whole genome shotgun (WGS) entry which is preliminary data.</text>
</comment>
<dbReference type="AlphaFoldDB" id="A0AAD5G6T0"/>
<keyword evidence="2" id="KW-1185">Reference proteome</keyword>
<dbReference type="EMBL" id="JAMZMK010010958">
    <property type="protein sequence ID" value="KAI7729626.1"/>
    <property type="molecule type" value="Genomic_DNA"/>
</dbReference>
<protein>
    <submittedName>
        <fullName evidence="1">Uncharacterized protein</fullName>
    </submittedName>
</protein>
<proteinExistence type="predicted"/>
<accession>A0AAD5G6T0</accession>
<organism evidence="1 2">
    <name type="scientific">Ambrosia artemisiifolia</name>
    <name type="common">Common ragweed</name>
    <dbReference type="NCBI Taxonomy" id="4212"/>
    <lineage>
        <taxon>Eukaryota</taxon>
        <taxon>Viridiplantae</taxon>
        <taxon>Streptophyta</taxon>
        <taxon>Embryophyta</taxon>
        <taxon>Tracheophyta</taxon>
        <taxon>Spermatophyta</taxon>
        <taxon>Magnoliopsida</taxon>
        <taxon>eudicotyledons</taxon>
        <taxon>Gunneridae</taxon>
        <taxon>Pentapetalae</taxon>
        <taxon>asterids</taxon>
        <taxon>campanulids</taxon>
        <taxon>Asterales</taxon>
        <taxon>Asteraceae</taxon>
        <taxon>Asteroideae</taxon>
        <taxon>Heliantheae alliance</taxon>
        <taxon>Heliantheae</taxon>
        <taxon>Ambrosia</taxon>
    </lineage>
</organism>